<dbReference type="Proteomes" id="UP001600888">
    <property type="component" value="Unassembled WGS sequence"/>
</dbReference>
<keyword evidence="3" id="KW-1185">Reference proteome</keyword>
<protein>
    <submittedName>
        <fullName evidence="2">Uncharacterized protein</fullName>
    </submittedName>
</protein>
<keyword evidence="1" id="KW-1133">Transmembrane helix</keyword>
<accession>A0ABR4F679</accession>
<feature type="transmembrane region" description="Helical" evidence="1">
    <location>
        <begin position="143"/>
        <end position="160"/>
    </location>
</feature>
<evidence type="ECO:0000313" key="3">
    <source>
        <dbReference type="Proteomes" id="UP001600888"/>
    </source>
</evidence>
<sequence>MVRVIGQVLCRSAPFSFFFAVAPRLSPANNPSAPVGARGLGVTSVDCSPSQFHFRCSMLKSRIRPPEEFPRLSCLPQSRRHYLPPGEGEDNDVCRDIEGLSISCRLLRRPCAHRLYEVKAMIVKSGEGALTSFLLLAHHSGDLLLVALHLAAGLGVLGLLRGGTTRVRRQQGCTGGCLVFSPAVAAAREGRAGPLQRPAHWAVKSLGVGPGK</sequence>
<reference evidence="2 3" key="1">
    <citation type="submission" date="2024-03" db="EMBL/GenBank/DDBJ databases">
        <title>A high-quality draft genome sequence of Diaporthe vaccinii, a causative agent of upright dieback and viscid rot disease in cranberry plants.</title>
        <authorList>
            <person name="Sarrasin M."/>
            <person name="Lang B.F."/>
            <person name="Burger G."/>
        </authorList>
    </citation>
    <scope>NUCLEOTIDE SEQUENCE [LARGE SCALE GENOMIC DNA]</scope>
    <source>
        <strain evidence="2 3">IS7</strain>
    </source>
</reference>
<evidence type="ECO:0000256" key="1">
    <source>
        <dbReference type="SAM" id="Phobius"/>
    </source>
</evidence>
<comment type="caution">
    <text evidence="2">The sequence shown here is derived from an EMBL/GenBank/DDBJ whole genome shotgun (WGS) entry which is preliminary data.</text>
</comment>
<dbReference type="EMBL" id="JBAWTH010000010">
    <property type="protein sequence ID" value="KAL2290218.1"/>
    <property type="molecule type" value="Genomic_DNA"/>
</dbReference>
<organism evidence="2 3">
    <name type="scientific">Diaporthe vaccinii</name>
    <dbReference type="NCBI Taxonomy" id="105482"/>
    <lineage>
        <taxon>Eukaryota</taxon>
        <taxon>Fungi</taxon>
        <taxon>Dikarya</taxon>
        <taxon>Ascomycota</taxon>
        <taxon>Pezizomycotina</taxon>
        <taxon>Sordariomycetes</taxon>
        <taxon>Sordariomycetidae</taxon>
        <taxon>Diaporthales</taxon>
        <taxon>Diaporthaceae</taxon>
        <taxon>Diaporthe</taxon>
        <taxon>Diaporthe eres species complex</taxon>
    </lineage>
</organism>
<name>A0ABR4F679_9PEZI</name>
<gene>
    <name evidence="2" type="ORF">FJTKL_00688</name>
</gene>
<keyword evidence="1" id="KW-0812">Transmembrane</keyword>
<evidence type="ECO:0000313" key="2">
    <source>
        <dbReference type="EMBL" id="KAL2290218.1"/>
    </source>
</evidence>
<keyword evidence="1" id="KW-0472">Membrane</keyword>
<proteinExistence type="predicted"/>